<evidence type="ECO:0000256" key="2">
    <source>
        <dbReference type="ARBA" id="ARBA00007534"/>
    </source>
</evidence>
<evidence type="ECO:0000256" key="8">
    <source>
        <dbReference type="RuleBase" id="RU361263"/>
    </source>
</evidence>
<keyword evidence="5 8" id="KW-0732">Signal</keyword>
<keyword evidence="4 8" id="KW-0964">Secreted</keyword>
<dbReference type="RefSeq" id="XP_040875910.1">
    <property type="nucleotide sequence ID" value="XM_041023366.1"/>
</dbReference>
<reference evidence="10 11" key="1">
    <citation type="journal article" date="2014" name="BMC Genomics">
        <title>Genome sequencing of four Aureobasidium pullulans varieties: biotechnological potential, stress tolerance, and description of new species.</title>
        <authorList>
            <person name="Gostin Ar C."/>
            <person name="Ohm R.A."/>
            <person name="Kogej T."/>
            <person name="Sonjak S."/>
            <person name="Turk M."/>
            <person name="Zajc J."/>
            <person name="Zalar P."/>
            <person name="Grube M."/>
            <person name="Sun H."/>
            <person name="Han J."/>
            <person name="Sharma A."/>
            <person name="Chiniquy J."/>
            <person name="Ngan C.Y."/>
            <person name="Lipzen A."/>
            <person name="Barry K."/>
            <person name="Grigoriev I.V."/>
            <person name="Gunde-Cimerman N."/>
        </authorList>
    </citation>
    <scope>NUCLEOTIDE SEQUENCE [LARGE SCALE GENOMIC DNA]</scope>
    <source>
        <strain evidence="10 11">CBS 110374</strain>
    </source>
</reference>
<evidence type="ECO:0000256" key="1">
    <source>
        <dbReference type="ARBA" id="ARBA00004613"/>
    </source>
</evidence>
<dbReference type="PANTHER" id="PTHR33630">
    <property type="entry name" value="CUTINASE RV1984C-RELATED-RELATED"/>
    <property type="match status" value="1"/>
</dbReference>
<name>A0A074VMH2_AURM1</name>
<dbReference type="InterPro" id="IPR043580">
    <property type="entry name" value="CUTINASE_1"/>
</dbReference>
<evidence type="ECO:0000313" key="10">
    <source>
        <dbReference type="EMBL" id="KEQ58887.1"/>
    </source>
</evidence>
<dbReference type="InterPro" id="IPR000675">
    <property type="entry name" value="Cutinase/axe"/>
</dbReference>
<comment type="catalytic activity">
    <reaction evidence="8">
        <text>cutin + H2O = cutin monomers.</text>
        <dbReference type="EC" id="3.1.1.74"/>
    </reaction>
</comment>
<dbReference type="PANTHER" id="PTHR33630:SF13">
    <property type="entry name" value="ACETYLXYLAN ESTERASE"/>
    <property type="match status" value="1"/>
</dbReference>
<protein>
    <recommendedName>
        <fullName evidence="8">Cutinase</fullName>
        <ecNumber evidence="8">3.1.1.74</ecNumber>
    </recommendedName>
</protein>
<keyword evidence="3 8" id="KW-0719">Serine esterase</keyword>
<evidence type="ECO:0000256" key="3">
    <source>
        <dbReference type="ARBA" id="ARBA00022487"/>
    </source>
</evidence>
<dbReference type="Proteomes" id="UP000030672">
    <property type="component" value="Unassembled WGS sequence"/>
</dbReference>
<feature type="chain" id="PRO_5005104650" description="Cutinase" evidence="8">
    <location>
        <begin position="19"/>
        <end position="411"/>
    </location>
</feature>
<comment type="subcellular location">
    <subcellularLocation>
        <location evidence="1 8">Secreted</location>
    </subcellularLocation>
</comment>
<sequence>MRVAAPAIALAIAQTSVAAPLEARQSNGTEECSQVHIFLGKGNNEPYPGRQGKLVNAICDGLPSCDYENILFYNPVEAPYCQSVDEGVANGIAQLNAYSARCPNTKLVISGYSQGAQVVGDIIGGGNGTFFQGCTTTPSPALDVNSALGKQIVAVTVFGNTRHTANQPYNQFSGAPDNGIFPRPDYQLANLATWTSKLHDYCVAEDPICAGGDVVADHLNYFDLYSDTAAAWIKSQIASADVVISSTVSSPSTTFTSVATSGKAVPTTYAYANNTQTTTDAALTAASSASSASSVASILSSVLAIPTVAPQSVVTVTVDCASVDTSAIASYTSVWAATATGTQNVGAAPTAPGSVAATTGSATTGAAGSKSSSAANGTHTLMPYTGAASSMSGAVSGSLAAVLLGAFAMVL</sequence>
<dbReference type="SMART" id="SM01110">
    <property type="entry name" value="Cutinase"/>
    <property type="match status" value="1"/>
</dbReference>
<dbReference type="InterPro" id="IPR043579">
    <property type="entry name" value="CUTINASE_2"/>
</dbReference>
<dbReference type="EC" id="3.1.1.74" evidence="8"/>
<dbReference type="GO" id="GO:0050525">
    <property type="term" value="F:cutinase activity"/>
    <property type="evidence" value="ECO:0007669"/>
    <property type="project" value="UniProtKB-UniRule"/>
</dbReference>
<evidence type="ECO:0000256" key="4">
    <source>
        <dbReference type="ARBA" id="ARBA00022525"/>
    </source>
</evidence>
<evidence type="ECO:0000256" key="9">
    <source>
        <dbReference type="SAM" id="MobiDB-lite"/>
    </source>
</evidence>
<dbReference type="Gene3D" id="3.40.50.1820">
    <property type="entry name" value="alpha/beta hydrolase"/>
    <property type="match status" value="1"/>
</dbReference>
<feature type="signal peptide" evidence="8">
    <location>
        <begin position="1"/>
        <end position="18"/>
    </location>
</feature>
<dbReference type="GO" id="GO:0005576">
    <property type="term" value="C:extracellular region"/>
    <property type="evidence" value="ECO:0007669"/>
    <property type="project" value="UniProtKB-SubCell"/>
</dbReference>
<gene>
    <name evidence="10" type="ORF">M437DRAFT_58232</name>
</gene>
<keyword evidence="6 8" id="KW-0378">Hydrolase</keyword>
<dbReference type="PROSITE" id="PS00931">
    <property type="entry name" value="CUTINASE_2"/>
    <property type="match status" value="1"/>
</dbReference>
<feature type="region of interest" description="Disordered" evidence="9">
    <location>
        <begin position="351"/>
        <end position="374"/>
    </location>
</feature>
<dbReference type="InterPro" id="IPR029058">
    <property type="entry name" value="AB_hydrolase_fold"/>
</dbReference>
<dbReference type="GeneID" id="63916739"/>
<evidence type="ECO:0000256" key="6">
    <source>
        <dbReference type="ARBA" id="ARBA00022801"/>
    </source>
</evidence>
<evidence type="ECO:0000256" key="7">
    <source>
        <dbReference type="ARBA" id="ARBA00023157"/>
    </source>
</evidence>
<dbReference type="SUPFAM" id="SSF53474">
    <property type="entry name" value="alpha/beta-Hydrolases"/>
    <property type="match status" value="1"/>
</dbReference>
<evidence type="ECO:0000256" key="5">
    <source>
        <dbReference type="ARBA" id="ARBA00022729"/>
    </source>
</evidence>
<dbReference type="STRING" id="1043003.A0A074VMH2"/>
<proteinExistence type="inferred from homology"/>
<evidence type="ECO:0000313" key="11">
    <source>
        <dbReference type="Proteomes" id="UP000030672"/>
    </source>
</evidence>
<dbReference type="Pfam" id="PF01083">
    <property type="entry name" value="Cutinase"/>
    <property type="match status" value="1"/>
</dbReference>
<dbReference type="AlphaFoldDB" id="A0A074VMH2"/>
<dbReference type="EMBL" id="KL584851">
    <property type="protein sequence ID" value="KEQ58887.1"/>
    <property type="molecule type" value="Genomic_DNA"/>
</dbReference>
<keyword evidence="11" id="KW-1185">Reference proteome</keyword>
<dbReference type="HOGENOM" id="CLU_040058_0_1_1"/>
<dbReference type="PROSITE" id="PS00155">
    <property type="entry name" value="CUTINASE_1"/>
    <property type="match status" value="1"/>
</dbReference>
<accession>A0A074VMH2</accession>
<comment type="function">
    <text evidence="8">Catalyzes the hydrolysis of complex carboxylic polyesters found in the cell wall of plants. Degrades cutin, a macromolecule that forms the structure of the plant cuticle.</text>
</comment>
<organism evidence="10 11">
    <name type="scientific">Aureobasidium melanogenum (strain CBS 110374)</name>
    <name type="common">Aureobasidium pullulans var. melanogenum</name>
    <dbReference type="NCBI Taxonomy" id="1043003"/>
    <lineage>
        <taxon>Eukaryota</taxon>
        <taxon>Fungi</taxon>
        <taxon>Dikarya</taxon>
        <taxon>Ascomycota</taxon>
        <taxon>Pezizomycotina</taxon>
        <taxon>Dothideomycetes</taxon>
        <taxon>Dothideomycetidae</taxon>
        <taxon>Dothideales</taxon>
        <taxon>Saccotheciaceae</taxon>
        <taxon>Aureobasidium</taxon>
    </lineage>
</organism>
<keyword evidence="7" id="KW-1015">Disulfide bond</keyword>
<comment type="similarity">
    <text evidence="2 8">Belongs to the cutinase family.</text>
</comment>